<evidence type="ECO:0000313" key="1">
    <source>
        <dbReference type="EMBL" id="MPC55099.1"/>
    </source>
</evidence>
<organism evidence="1 2">
    <name type="scientific">Portunus trituberculatus</name>
    <name type="common">Swimming crab</name>
    <name type="synonym">Neptunus trituberculatus</name>
    <dbReference type="NCBI Taxonomy" id="210409"/>
    <lineage>
        <taxon>Eukaryota</taxon>
        <taxon>Metazoa</taxon>
        <taxon>Ecdysozoa</taxon>
        <taxon>Arthropoda</taxon>
        <taxon>Crustacea</taxon>
        <taxon>Multicrustacea</taxon>
        <taxon>Malacostraca</taxon>
        <taxon>Eumalacostraca</taxon>
        <taxon>Eucarida</taxon>
        <taxon>Decapoda</taxon>
        <taxon>Pleocyemata</taxon>
        <taxon>Brachyura</taxon>
        <taxon>Eubrachyura</taxon>
        <taxon>Portunoidea</taxon>
        <taxon>Portunidae</taxon>
        <taxon>Portuninae</taxon>
        <taxon>Portunus</taxon>
    </lineage>
</organism>
<dbReference type="Proteomes" id="UP000324222">
    <property type="component" value="Unassembled WGS sequence"/>
</dbReference>
<name>A0A5B7GBS6_PORTR</name>
<gene>
    <name evidence="1" type="ORF">E2C01_049033</name>
</gene>
<sequence length="79" mass="8808">MASQDTLFCWTKDAMRVAGIDLNIFSPDSTRSLIGSKATLWLPLPTNTSTVGWSRESTFTKYYRRPISDTGNFSSAILL</sequence>
<reference evidence="1 2" key="1">
    <citation type="submission" date="2019-05" db="EMBL/GenBank/DDBJ databases">
        <title>Another draft genome of Portunus trituberculatus and its Hox gene families provides insights of decapod evolution.</title>
        <authorList>
            <person name="Jeong J.-H."/>
            <person name="Song I."/>
            <person name="Kim S."/>
            <person name="Choi T."/>
            <person name="Kim D."/>
            <person name="Ryu S."/>
            <person name="Kim W."/>
        </authorList>
    </citation>
    <scope>NUCLEOTIDE SEQUENCE [LARGE SCALE GENOMIC DNA]</scope>
    <source>
        <tissue evidence="1">Muscle</tissue>
    </source>
</reference>
<accession>A0A5B7GBS6</accession>
<proteinExistence type="predicted"/>
<comment type="caution">
    <text evidence="1">The sequence shown here is derived from an EMBL/GenBank/DDBJ whole genome shotgun (WGS) entry which is preliminary data.</text>
</comment>
<dbReference type="AlphaFoldDB" id="A0A5B7GBS6"/>
<dbReference type="OrthoDB" id="2348824at2759"/>
<keyword evidence="2" id="KW-1185">Reference proteome</keyword>
<evidence type="ECO:0000313" key="2">
    <source>
        <dbReference type="Proteomes" id="UP000324222"/>
    </source>
</evidence>
<dbReference type="EMBL" id="VSRR010012889">
    <property type="protein sequence ID" value="MPC55099.1"/>
    <property type="molecule type" value="Genomic_DNA"/>
</dbReference>
<protein>
    <submittedName>
        <fullName evidence="1">Uncharacterized protein</fullName>
    </submittedName>
</protein>